<sequence length="791" mass="81433">MNRSLRMSVLLALALGSTQAAALELGQIQVKSALGQPLLAEIPLNPEHPSELQNLSARLASGEEFAKAGITGAPNMPLQFAVIDGGNGRKVIRITSATPVNDPYLDLLVEVSSASGKSVREFAILLDPPSSPGAAPATRAPAVASSSAKPSRHAAPAPAADEQQAAKPVSRPARPAPAAAPVAKNGEYGPVERGQTLSSIAKDTAPQGVDINQMLLALKQANPDAFYRDNINALKTGAVLRVPSAQDAQAMAVAAAAAEVRRQNGDWSSGAARTPTSVADAGTRPAASTAPTAGKGEPSDRLSLVPAKDGAQGAAGGSAKGDKDAKAAAGLREDLLRSKEALASLEQQGSELKSRLKDLEDINQKNTKLLALKDNEIADLQRQLSDARKAAGMPAAAAKPGAPAPAETRPLAEAPKPAPAASAAKPAAEPASPTLAVTPAGASSAPATAGTAAASTPVASTPAQPENKPAPKPAPVPPPAAPAEEEPWYLQTWALVAAAGAVVLLLLGALLGRRKKSPPAAAASKGGSSLADRFGAEPSIGSSDPDQDELLDQLAEHPDDVGLHLELVSLYYSRRDVDHFEAAAEAMHAHIASDDQPEWLDVVSMGEDLVPGHPLFAKGGNPPPLPPQNEDEHEALHQFDLDRYADAPHDDGIPPIPAAPLPAKNPKVSEYHFDFDLTPRPLANAAPAASAEPEPAATGGHEPTSTWQFADLEDEIPAAPAHSPAADDFGHAGDAHEGGFSDDPVDTKLDLARAYLDMGDPDGARAMLEEVLHEGTQMQKDVAQKLLDGIR</sequence>
<accession>A0A1I2DVU9</accession>
<dbReference type="RefSeq" id="WP_026633145.1">
    <property type="nucleotide sequence ID" value="NZ_FONH01000004.1"/>
</dbReference>
<keyword evidence="2" id="KW-0472">Membrane</keyword>
<dbReference type="STRING" id="500610.SAMN02799615_01838"/>
<feature type="region of interest" description="Disordered" evidence="1">
    <location>
        <begin position="131"/>
        <end position="191"/>
    </location>
</feature>
<feature type="region of interest" description="Disordered" evidence="1">
    <location>
        <begin position="262"/>
        <end position="326"/>
    </location>
</feature>
<dbReference type="EMBL" id="FONH01000004">
    <property type="protein sequence ID" value="SFE84676.1"/>
    <property type="molecule type" value="Genomic_DNA"/>
</dbReference>
<dbReference type="InterPro" id="IPR020011">
    <property type="entry name" value="FimV_C"/>
</dbReference>
<evidence type="ECO:0000256" key="1">
    <source>
        <dbReference type="SAM" id="MobiDB-lite"/>
    </source>
</evidence>
<evidence type="ECO:0000256" key="2">
    <source>
        <dbReference type="SAM" id="Phobius"/>
    </source>
</evidence>
<reference evidence="6" key="1">
    <citation type="submission" date="2016-10" db="EMBL/GenBank/DDBJ databases">
        <authorList>
            <person name="Varghese N."/>
            <person name="Submissions S."/>
        </authorList>
    </citation>
    <scope>NUCLEOTIDE SEQUENCE [LARGE SCALE GENOMIC DNA]</scope>
    <source>
        <strain evidence="6">UNC178MFTsu3.1</strain>
    </source>
</reference>
<feature type="compositionally biased region" description="Low complexity" evidence="1">
    <location>
        <begin position="518"/>
        <end position="529"/>
    </location>
</feature>
<feature type="compositionally biased region" description="Low complexity" evidence="1">
    <location>
        <begin position="390"/>
        <end position="467"/>
    </location>
</feature>
<dbReference type="Proteomes" id="UP000199477">
    <property type="component" value="Unassembled WGS sequence"/>
</dbReference>
<dbReference type="NCBIfam" id="TIGR03505">
    <property type="entry name" value="FimV_core"/>
    <property type="match status" value="1"/>
</dbReference>
<feature type="region of interest" description="Disordered" evidence="1">
    <location>
        <begin position="684"/>
        <end position="705"/>
    </location>
</feature>
<dbReference type="InterPro" id="IPR036779">
    <property type="entry name" value="LysM_dom_sf"/>
</dbReference>
<dbReference type="Pfam" id="PF25800">
    <property type="entry name" value="FimV_N"/>
    <property type="match status" value="1"/>
</dbReference>
<name>A0A1I2DVU9_9GAMM</name>
<feature type="compositionally biased region" description="Basic and acidic residues" evidence="1">
    <location>
        <begin position="728"/>
        <end position="744"/>
    </location>
</feature>
<keyword evidence="6" id="KW-1185">Reference proteome</keyword>
<dbReference type="NCBIfam" id="TIGR03504">
    <property type="entry name" value="FimV_Cterm"/>
    <property type="match status" value="1"/>
</dbReference>
<protein>
    <submittedName>
        <fullName evidence="5">Pilus assembly protein FimV</fullName>
    </submittedName>
</protein>
<keyword evidence="2" id="KW-0812">Transmembrane</keyword>
<feature type="signal peptide" evidence="3">
    <location>
        <begin position="1"/>
        <end position="22"/>
    </location>
</feature>
<evidence type="ECO:0000259" key="4">
    <source>
        <dbReference type="Pfam" id="PF25800"/>
    </source>
</evidence>
<proteinExistence type="predicted"/>
<keyword evidence="3" id="KW-0732">Signal</keyword>
<dbReference type="Gene3D" id="1.20.58.2200">
    <property type="match status" value="1"/>
</dbReference>
<dbReference type="InterPro" id="IPR038440">
    <property type="entry name" value="FimV_C_sf"/>
</dbReference>
<feature type="region of interest" description="Disordered" evidence="1">
    <location>
        <begin position="388"/>
        <end position="483"/>
    </location>
</feature>
<feature type="compositionally biased region" description="Low complexity" evidence="1">
    <location>
        <begin position="684"/>
        <end position="697"/>
    </location>
</feature>
<feature type="region of interest" description="Disordered" evidence="1">
    <location>
        <begin position="645"/>
        <end position="665"/>
    </location>
</feature>
<feature type="region of interest" description="Disordered" evidence="1">
    <location>
        <begin position="517"/>
        <end position="548"/>
    </location>
</feature>
<feature type="domain" description="FimV N-terminal" evidence="4">
    <location>
        <begin position="23"/>
        <end position="129"/>
    </location>
</feature>
<dbReference type="InterPro" id="IPR018392">
    <property type="entry name" value="LysM"/>
</dbReference>
<dbReference type="InterPro" id="IPR057840">
    <property type="entry name" value="FimV_N"/>
</dbReference>
<feature type="region of interest" description="Disordered" evidence="1">
    <location>
        <begin position="719"/>
        <end position="744"/>
    </location>
</feature>
<organism evidence="5 6">
    <name type="scientific">Dyella marensis</name>
    <dbReference type="NCBI Taxonomy" id="500610"/>
    <lineage>
        <taxon>Bacteria</taxon>
        <taxon>Pseudomonadati</taxon>
        <taxon>Pseudomonadota</taxon>
        <taxon>Gammaproteobacteria</taxon>
        <taxon>Lysobacterales</taxon>
        <taxon>Rhodanobacteraceae</taxon>
        <taxon>Dyella</taxon>
    </lineage>
</organism>
<dbReference type="CDD" id="cd00118">
    <property type="entry name" value="LysM"/>
    <property type="match status" value="1"/>
</dbReference>
<evidence type="ECO:0000313" key="5">
    <source>
        <dbReference type="EMBL" id="SFE84676.1"/>
    </source>
</evidence>
<feature type="transmembrane region" description="Helical" evidence="2">
    <location>
        <begin position="488"/>
        <end position="511"/>
    </location>
</feature>
<gene>
    <name evidence="5" type="ORF">SAMN02799615_01838</name>
</gene>
<keyword evidence="2" id="KW-1133">Transmembrane helix</keyword>
<dbReference type="Gene3D" id="3.10.350.10">
    <property type="entry name" value="LysM domain"/>
    <property type="match status" value="1"/>
</dbReference>
<evidence type="ECO:0000256" key="3">
    <source>
        <dbReference type="SAM" id="SignalP"/>
    </source>
</evidence>
<feature type="compositionally biased region" description="Pro residues" evidence="1">
    <location>
        <begin position="468"/>
        <end position="481"/>
    </location>
</feature>
<feature type="compositionally biased region" description="Low complexity" evidence="1">
    <location>
        <begin position="132"/>
        <end position="184"/>
    </location>
</feature>
<evidence type="ECO:0000313" key="6">
    <source>
        <dbReference type="Proteomes" id="UP000199477"/>
    </source>
</evidence>
<dbReference type="AlphaFoldDB" id="A0A1I2DVU9"/>
<feature type="chain" id="PRO_5011446968" evidence="3">
    <location>
        <begin position="23"/>
        <end position="791"/>
    </location>
</feature>
<dbReference type="InterPro" id="IPR020012">
    <property type="entry name" value="LysM_FimV"/>
</dbReference>